<dbReference type="AlphaFoldDB" id="A0A1T4KRV7"/>
<dbReference type="OrthoDB" id="9805628at2"/>
<dbReference type="Proteomes" id="UP000196365">
    <property type="component" value="Unassembled WGS sequence"/>
</dbReference>
<keyword evidence="6" id="KW-0808">Transferase</keyword>
<proteinExistence type="inferred from homology"/>
<name>A0A1T4KRV7_9FIRM</name>
<dbReference type="InterPro" id="IPR036038">
    <property type="entry name" value="Aminotransferase-like"/>
</dbReference>
<dbReference type="RefSeq" id="WP_087678097.1">
    <property type="nucleotide sequence ID" value="NZ_FUWV01000002.1"/>
</dbReference>
<dbReference type="InterPro" id="IPR050571">
    <property type="entry name" value="Class-IV_PLP-Dep_Aminotrnsfr"/>
</dbReference>
<protein>
    <submittedName>
        <fullName evidence="6">Branched-chain amino acid aminotransferase</fullName>
    </submittedName>
</protein>
<dbReference type="InterPro" id="IPR001544">
    <property type="entry name" value="Aminotrans_IV"/>
</dbReference>
<sequence>MKKEVFLDYFICNGKLLSTKSMEDIDVLKKISSKSVYEVIKIKEGVPLFFDEHLERMKNSLFTFGIELKKTKQEILQEILQLVKVNRCKFINVKLVYDFLQKKDCKFLIYFIESEYPQKDSYKNGVHTILFQGERKNPNVKTIYTSFKERVKQIRKQEGAYEALLVDEDGYIKEGSRSNVFFIKENILLTPPAGEVLLGVTRNYVLKICHKLGIQVKENPIHINHLKDIDGAFITGTTVDILPIASINQYRLRSTKNPIMKKIMNLYEKEMNKDIQKRKEKLSNYILF</sequence>
<dbReference type="GO" id="GO:0008652">
    <property type="term" value="P:amino acid biosynthetic process"/>
    <property type="evidence" value="ECO:0007669"/>
    <property type="project" value="UniProtKB-ARBA"/>
</dbReference>
<keyword evidence="6" id="KW-0032">Aminotransferase</keyword>
<keyword evidence="3 5" id="KW-0663">Pyridoxal phosphate</keyword>
<dbReference type="GO" id="GO:0046394">
    <property type="term" value="P:carboxylic acid biosynthetic process"/>
    <property type="evidence" value="ECO:0007669"/>
    <property type="project" value="UniProtKB-ARBA"/>
</dbReference>
<dbReference type="SUPFAM" id="SSF56752">
    <property type="entry name" value="D-aminoacid aminotransferase-like PLP-dependent enzymes"/>
    <property type="match status" value="1"/>
</dbReference>
<dbReference type="Pfam" id="PF01063">
    <property type="entry name" value="Aminotran_4"/>
    <property type="match status" value="1"/>
</dbReference>
<dbReference type="InterPro" id="IPR043132">
    <property type="entry name" value="BCAT-like_C"/>
</dbReference>
<organism evidence="6 7">
    <name type="scientific">Garciella nitratireducens DSM 15102</name>
    <dbReference type="NCBI Taxonomy" id="1121911"/>
    <lineage>
        <taxon>Bacteria</taxon>
        <taxon>Bacillati</taxon>
        <taxon>Bacillota</taxon>
        <taxon>Clostridia</taxon>
        <taxon>Eubacteriales</taxon>
        <taxon>Eubacteriaceae</taxon>
        <taxon>Garciella</taxon>
    </lineage>
</organism>
<evidence type="ECO:0000313" key="6">
    <source>
        <dbReference type="EMBL" id="SJZ45067.1"/>
    </source>
</evidence>
<comment type="cofactor">
    <cofactor evidence="1 5">
        <name>pyridoxal 5'-phosphate</name>
        <dbReference type="ChEBI" id="CHEBI:597326"/>
    </cofactor>
</comment>
<dbReference type="InterPro" id="IPR043131">
    <property type="entry name" value="BCAT-like_N"/>
</dbReference>
<evidence type="ECO:0000256" key="4">
    <source>
        <dbReference type="RuleBase" id="RU004106"/>
    </source>
</evidence>
<dbReference type="InterPro" id="IPR018300">
    <property type="entry name" value="Aminotrans_IV_CS"/>
</dbReference>
<evidence type="ECO:0000313" key="7">
    <source>
        <dbReference type="Proteomes" id="UP000196365"/>
    </source>
</evidence>
<dbReference type="PROSITE" id="PS00770">
    <property type="entry name" value="AA_TRANSFER_CLASS_4"/>
    <property type="match status" value="1"/>
</dbReference>
<dbReference type="PANTHER" id="PTHR42743:SF11">
    <property type="entry name" value="AMINODEOXYCHORISMATE LYASE"/>
    <property type="match status" value="1"/>
</dbReference>
<dbReference type="EMBL" id="FUWV01000002">
    <property type="protein sequence ID" value="SJZ45067.1"/>
    <property type="molecule type" value="Genomic_DNA"/>
</dbReference>
<evidence type="ECO:0000256" key="5">
    <source>
        <dbReference type="RuleBase" id="RU004516"/>
    </source>
</evidence>
<evidence type="ECO:0000256" key="2">
    <source>
        <dbReference type="ARBA" id="ARBA00009320"/>
    </source>
</evidence>
<gene>
    <name evidence="6" type="ORF">SAMN02745973_00674</name>
</gene>
<dbReference type="Gene3D" id="3.30.470.10">
    <property type="match status" value="1"/>
</dbReference>
<keyword evidence="7" id="KW-1185">Reference proteome</keyword>
<dbReference type="Gene3D" id="3.20.10.10">
    <property type="entry name" value="D-amino Acid Aminotransferase, subunit A, domain 2"/>
    <property type="match status" value="1"/>
</dbReference>
<evidence type="ECO:0000256" key="3">
    <source>
        <dbReference type="ARBA" id="ARBA00022898"/>
    </source>
</evidence>
<dbReference type="GO" id="GO:0005829">
    <property type="term" value="C:cytosol"/>
    <property type="evidence" value="ECO:0007669"/>
    <property type="project" value="TreeGrafter"/>
</dbReference>
<reference evidence="6 7" key="1">
    <citation type="submission" date="2017-02" db="EMBL/GenBank/DDBJ databases">
        <authorList>
            <person name="Peterson S.W."/>
        </authorList>
    </citation>
    <scope>NUCLEOTIDE SEQUENCE [LARGE SCALE GENOMIC DNA]</scope>
    <source>
        <strain evidence="6 7">DSM 15102</strain>
    </source>
</reference>
<evidence type="ECO:0000256" key="1">
    <source>
        <dbReference type="ARBA" id="ARBA00001933"/>
    </source>
</evidence>
<dbReference type="PANTHER" id="PTHR42743">
    <property type="entry name" value="AMINO-ACID AMINOTRANSFERASE"/>
    <property type="match status" value="1"/>
</dbReference>
<dbReference type="GO" id="GO:0008483">
    <property type="term" value="F:transaminase activity"/>
    <property type="evidence" value="ECO:0007669"/>
    <property type="project" value="UniProtKB-KW"/>
</dbReference>
<dbReference type="CDD" id="cd00449">
    <property type="entry name" value="PLPDE_IV"/>
    <property type="match status" value="1"/>
</dbReference>
<comment type="similarity">
    <text evidence="2 4">Belongs to the class-IV pyridoxal-phosphate-dependent aminotransferase family.</text>
</comment>
<dbReference type="FunFam" id="3.20.10.10:FF:000002">
    <property type="entry name" value="D-alanine aminotransferase"/>
    <property type="match status" value="1"/>
</dbReference>
<accession>A0A1T4KRV7</accession>